<dbReference type="EMBL" id="JRNQ01000071">
    <property type="protein sequence ID" value="KGF43663.1"/>
    <property type="molecule type" value="Genomic_DNA"/>
</dbReference>
<keyword evidence="1" id="KW-1133">Transmembrane helix</keyword>
<organism evidence="3 4">
    <name type="scientific">Prevotella bivia DNF00320</name>
    <dbReference type="NCBI Taxonomy" id="1401068"/>
    <lineage>
        <taxon>Bacteria</taxon>
        <taxon>Pseudomonadati</taxon>
        <taxon>Bacteroidota</taxon>
        <taxon>Bacteroidia</taxon>
        <taxon>Bacteroidales</taxon>
        <taxon>Prevotellaceae</taxon>
        <taxon>Prevotella</taxon>
    </lineage>
</organism>
<feature type="transmembrane region" description="Helical" evidence="1">
    <location>
        <begin position="250"/>
        <end position="271"/>
    </location>
</feature>
<dbReference type="GO" id="GO:0080120">
    <property type="term" value="P:CAAX-box protein maturation"/>
    <property type="evidence" value="ECO:0007669"/>
    <property type="project" value="UniProtKB-ARBA"/>
</dbReference>
<dbReference type="PANTHER" id="PTHR36435:SF1">
    <property type="entry name" value="CAAX AMINO TERMINAL PROTEASE FAMILY PROTEIN"/>
    <property type="match status" value="1"/>
</dbReference>
<evidence type="ECO:0000256" key="1">
    <source>
        <dbReference type="SAM" id="Phobius"/>
    </source>
</evidence>
<name>A0A096A984_9BACT</name>
<feature type="transmembrane region" description="Helical" evidence="1">
    <location>
        <begin position="57"/>
        <end position="75"/>
    </location>
</feature>
<keyword evidence="3" id="KW-0378">Hydrolase</keyword>
<keyword evidence="1" id="KW-0812">Transmembrane</keyword>
<feature type="transmembrane region" description="Helical" evidence="1">
    <location>
        <begin position="136"/>
        <end position="162"/>
    </location>
</feature>
<dbReference type="RefSeq" id="WP_036868201.1">
    <property type="nucleotide sequence ID" value="NZ_JRNQ01000071.1"/>
</dbReference>
<accession>A0A096A984</accession>
<dbReference type="GO" id="GO:0006508">
    <property type="term" value="P:proteolysis"/>
    <property type="evidence" value="ECO:0007669"/>
    <property type="project" value="UniProtKB-KW"/>
</dbReference>
<proteinExistence type="predicted"/>
<feature type="transmembrane region" description="Helical" evidence="1">
    <location>
        <begin position="95"/>
        <end position="113"/>
    </location>
</feature>
<reference evidence="3 4" key="1">
    <citation type="submission" date="2014-07" db="EMBL/GenBank/DDBJ databases">
        <authorList>
            <person name="McCorrison J."/>
            <person name="Sanka R."/>
            <person name="Torralba M."/>
            <person name="Gillis M."/>
            <person name="Haft D.H."/>
            <person name="Methe B."/>
            <person name="Sutton G."/>
            <person name="Nelson K.E."/>
        </authorList>
    </citation>
    <scope>NUCLEOTIDE SEQUENCE [LARGE SCALE GENOMIC DNA]</scope>
    <source>
        <strain evidence="3 4">DNF00320</strain>
    </source>
</reference>
<dbReference type="GO" id="GO:0004175">
    <property type="term" value="F:endopeptidase activity"/>
    <property type="evidence" value="ECO:0007669"/>
    <property type="project" value="UniProtKB-ARBA"/>
</dbReference>
<dbReference type="PANTHER" id="PTHR36435">
    <property type="entry name" value="SLR1288 PROTEIN"/>
    <property type="match status" value="1"/>
</dbReference>
<sequence length="277" mass="31216">MKDKQLVSNLLYAILFAGLFMLLQIGFTTLGAVAYSFAAHIDFAAIMASLQTGENSILLSATTALSSIATIILFLKRDWANVSNTYLKTHPWGVVIWAALLALGSILPFEYIYERINISMPEHYQELFQNIMKEPWGYIVIGILAPITEELVFRGAILRALLKGFGTYKHWVAIFVSALIFGLIHMNLAQGVHAFFLGLVLGWMYYRTDSIIPGIALHWVNNTVAYLMFHLMPQMSDGKLIDFFHGSDRLMYGGLFFSLCIFIPSLFQLALRMKKAK</sequence>
<dbReference type="AlphaFoldDB" id="A0A096A984"/>
<comment type="caution">
    <text evidence="3">The sequence shown here is derived from an EMBL/GenBank/DDBJ whole genome shotgun (WGS) entry which is preliminary data.</text>
</comment>
<feature type="transmembrane region" description="Helical" evidence="1">
    <location>
        <begin position="12"/>
        <end position="37"/>
    </location>
</feature>
<feature type="transmembrane region" description="Helical" evidence="1">
    <location>
        <begin position="211"/>
        <end position="229"/>
    </location>
</feature>
<dbReference type="Pfam" id="PF02517">
    <property type="entry name" value="Rce1-like"/>
    <property type="match status" value="1"/>
</dbReference>
<dbReference type="InterPro" id="IPR052710">
    <property type="entry name" value="CAAX_protease"/>
</dbReference>
<evidence type="ECO:0000313" key="4">
    <source>
        <dbReference type="Proteomes" id="UP000029525"/>
    </source>
</evidence>
<keyword evidence="3" id="KW-0645">Protease</keyword>
<protein>
    <submittedName>
        <fullName evidence="3">CAAX protease</fullName>
    </submittedName>
</protein>
<dbReference type="OrthoDB" id="158986at2"/>
<evidence type="ECO:0000313" key="3">
    <source>
        <dbReference type="EMBL" id="KGF43663.1"/>
    </source>
</evidence>
<dbReference type="InterPro" id="IPR003675">
    <property type="entry name" value="Rce1/LyrA-like_dom"/>
</dbReference>
<evidence type="ECO:0000259" key="2">
    <source>
        <dbReference type="Pfam" id="PF02517"/>
    </source>
</evidence>
<dbReference type="Proteomes" id="UP000029525">
    <property type="component" value="Unassembled WGS sequence"/>
</dbReference>
<feature type="domain" description="CAAX prenyl protease 2/Lysostaphin resistance protein A-like" evidence="2">
    <location>
        <begin position="135"/>
        <end position="224"/>
    </location>
</feature>
<feature type="transmembrane region" description="Helical" evidence="1">
    <location>
        <begin position="174"/>
        <end position="205"/>
    </location>
</feature>
<gene>
    <name evidence="3" type="ORF">HMPREF0647_09535</name>
</gene>
<keyword evidence="1" id="KW-0472">Membrane</keyword>